<reference evidence="4 5" key="1">
    <citation type="submission" date="2017-09" db="EMBL/GenBank/DDBJ databases">
        <title>Large-scale bioinformatics analysis of Bacillus genomes uncovers conserved roles of natural products in bacterial physiology.</title>
        <authorList>
            <consortium name="Agbiome Team Llc"/>
            <person name="Bleich R.M."/>
            <person name="Grubbs K.J."/>
            <person name="Santa Maria K.C."/>
            <person name="Allen S.E."/>
            <person name="Farag S."/>
            <person name="Shank E.A."/>
            <person name="Bowers A."/>
        </authorList>
    </citation>
    <scope>NUCLEOTIDE SEQUENCE [LARGE SCALE GENOMIC DNA]</scope>
    <source>
        <strain evidence="4 5">AFS037265</strain>
    </source>
</reference>
<dbReference type="Proteomes" id="UP000221918">
    <property type="component" value="Unassembled WGS sequence"/>
</dbReference>
<name>A0ABD6TBT9_9BACI</name>
<evidence type="ECO:0000313" key="4">
    <source>
        <dbReference type="EMBL" id="PHE99950.1"/>
    </source>
</evidence>
<dbReference type="PROSITE" id="PS50293">
    <property type="entry name" value="TPR_REGION"/>
    <property type="match status" value="1"/>
</dbReference>
<comment type="caution">
    <text evidence="4">The sequence shown here is derived from an EMBL/GenBank/DDBJ whole genome shotgun (WGS) entry which is preliminary data.</text>
</comment>
<dbReference type="Pfam" id="PF00515">
    <property type="entry name" value="TPR_1"/>
    <property type="match status" value="2"/>
</dbReference>
<dbReference type="PANTHER" id="PTHR44858:SF1">
    <property type="entry name" value="UDP-N-ACETYLGLUCOSAMINE--PEPTIDE N-ACETYLGLUCOSAMINYLTRANSFERASE SPINDLY-RELATED"/>
    <property type="match status" value="1"/>
</dbReference>
<dbReference type="EMBL" id="NUTL01000037">
    <property type="protein sequence ID" value="PHE99950.1"/>
    <property type="molecule type" value="Genomic_DNA"/>
</dbReference>
<keyword evidence="2 3" id="KW-0802">TPR repeat</keyword>
<dbReference type="InterPro" id="IPR011990">
    <property type="entry name" value="TPR-like_helical_dom_sf"/>
</dbReference>
<sequence length="163" mass="18800">MSLASKLNEKKVDELIEAWKETKELNELMKSYIKVSIDNHNFEGLQITNELEKIKATQKDIQKQLIEIGVHILPSQYYTLAKAYRNKGIALDKLEEFDLAIECYDKALEIDPSDYKSLLNRGIALDQLGNFEEAIEHYDQIISDLVPLIEDGDEEIPKFNKKV</sequence>
<dbReference type="PANTHER" id="PTHR44858">
    <property type="entry name" value="TETRATRICOPEPTIDE REPEAT PROTEIN 6"/>
    <property type="match status" value="1"/>
</dbReference>
<dbReference type="SUPFAM" id="SSF48452">
    <property type="entry name" value="TPR-like"/>
    <property type="match status" value="1"/>
</dbReference>
<keyword evidence="1" id="KW-0677">Repeat</keyword>
<dbReference type="AlphaFoldDB" id="A0ABD6TBT9"/>
<dbReference type="Gene3D" id="1.25.40.10">
    <property type="entry name" value="Tetratricopeptide repeat domain"/>
    <property type="match status" value="1"/>
</dbReference>
<evidence type="ECO:0000256" key="1">
    <source>
        <dbReference type="ARBA" id="ARBA00022737"/>
    </source>
</evidence>
<gene>
    <name evidence="4" type="ORF">COF81_09540</name>
</gene>
<proteinExistence type="predicted"/>
<evidence type="ECO:0000256" key="2">
    <source>
        <dbReference type="ARBA" id="ARBA00022803"/>
    </source>
</evidence>
<dbReference type="PROSITE" id="PS50005">
    <property type="entry name" value="TPR"/>
    <property type="match status" value="1"/>
</dbReference>
<evidence type="ECO:0008006" key="6">
    <source>
        <dbReference type="Google" id="ProtNLM"/>
    </source>
</evidence>
<dbReference type="SMART" id="SM00028">
    <property type="entry name" value="TPR"/>
    <property type="match status" value="2"/>
</dbReference>
<evidence type="ECO:0000256" key="3">
    <source>
        <dbReference type="PROSITE-ProRule" id="PRU00339"/>
    </source>
</evidence>
<dbReference type="InterPro" id="IPR050498">
    <property type="entry name" value="Ycf3"/>
</dbReference>
<dbReference type="RefSeq" id="WP_098604160.1">
    <property type="nucleotide sequence ID" value="NZ_NUTL01000037.1"/>
</dbReference>
<feature type="repeat" description="TPR" evidence="3">
    <location>
        <begin position="81"/>
        <end position="114"/>
    </location>
</feature>
<protein>
    <recommendedName>
        <fullName evidence="6">Tetratricopeptide repeat protein</fullName>
    </recommendedName>
</protein>
<accession>A0ABD6TBT9</accession>
<dbReference type="InterPro" id="IPR019734">
    <property type="entry name" value="TPR_rpt"/>
</dbReference>
<evidence type="ECO:0000313" key="5">
    <source>
        <dbReference type="Proteomes" id="UP000221918"/>
    </source>
</evidence>
<organism evidence="4 5">
    <name type="scientific">Bacillus pseudomycoides</name>
    <dbReference type="NCBI Taxonomy" id="64104"/>
    <lineage>
        <taxon>Bacteria</taxon>
        <taxon>Bacillati</taxon>
        <taxon>Bacillota</taxon>
        <taxon>Bacilli</taxon>
        <taxon>Bacillales</taxon>
        <taxon>Bacillaceae</taxon>
        <taxon>Bacillus</taxon>
        <taxon>Bacillus cereus group</taxon>
    </lineage>
</organism>